<protein>
    <submittedName>
        <fullName evidence="1">Uncharacterized protein</fullName>
    </submittedName>
</protein>
<comment type="caution">
    <text evidence="1">The sequence shown here is derived from an EMBL/GenBank/DDBJ whole genome shotgun (WGS) entry which is preliminary data.</text>
</comment>
<dbReference type="Proteomes" id="UP001482620">
    <property type="component" value="Unassembled WGS sequence"/>
</dbReference>
<evidence type="ECO:0000313" key="2">
    <source>
        <dbReference type="Proteomes" id="UP001482620"/>
    </source>
</evidence>
<evidence type="ECO:0000313" key="1">
    <source>
        <dbReference type="EMBL" id="MEQ2232008.1"/>
    </source>
</evidence>
<sequence length="109" mass="12705">MTHDMNKQQSFCLWNAVWEQRHGSRENIAMYGSMHPKGRKKREGRALGPRFPRLFNATRHVTTLSLGQLQGSRADLAVLFIKNKLTLILHPSWRPETHQRGLTGWEETR</sequence>
<gene>
    <name evidence="1" type="ORF">ILYODFUR_006643</name>
</gene>
<name>A0ABV0TGI3_9TELE</name>
<reference evidence="1 2" key="1">
    <citation type="submission" date="2021-06" db="EMBL/GenBank/DDBJ databases">
        <authorList>
            <person name="Palmer J.M."/>
        </authorList>
    </citation>
    <scope>NUCLEOTIDE SEQUENCE [LARGE SCALE GENOMIC DNA]</scope>
    <source>
        <strain evidence="2">if_2019</strain>
        <tissue evidence="1">Muscle</tissue>
    </source>
</reference>
<keyword evidence="2" id="KW-1185">Reference proteome</keyword>
<accession>A0ABV0TGI3</accession>
<dbReference type="EMBL" id="JAHRIQ010035167">
    <property type="protein sequence ID" value="MEQ2232008.1"/>
    <property type="molecule type" value="Genomic_DNA"/>
</dbReference>
<proteinExistence type="predicted"/>
<organism evidence="1 2">
    <name type="scientific">Ilyodon furcidens</name>
    <name type="common">goldbreast splitfin</name>
    <dbReference type="NCBI Taxonomy" id="33524"/>
    <lineage>
        <taxon>Eukaryota</taxon>
        <taxon>Metazoa</taxon>
        <taxon>Chordata</taxon>
        <taxon>Craniata</taxon>
        <taxon>Vertebrata</taxon>
        <taxon>Euteleostomi</taxon>
        <taxon>Actinopterygii</taxon>
        <taxon>Neopterygii</taxon>
        <taxon>Teleostei</taxon>
        <taxon>Neoteleostei</taxon>
        <taxon>Acanthomorphata</taxon>
        <taxon>Ovalentaria</taxon>
        <taxon>Atherinomorphae</taxon>
        <taxon>Cyprinodontiformes</taxon>
        <taxon>Goodeidae</taxon>
        <taxon>Ilyodon</taxon>
    </lineage>
</organism>